<dbReference type="OrthoDB" id="5431130at2"/>
<gene>
    <name evidence="3" type="ORF">SAMN02745216_02484</name>
</gene>
<feature type="domain" description="Solute-binding protein family 3/N-terminal" evidence="2">
    <location>
        <begin position="49"/>
        <end position="100"/>
    </location>
</feature>
<evidence type="ECO:0000256" key="1">
    <source>
        <dbReference type="SAM" id="SignalP"/>
    </source>
</evidence>
<keyword evidence="4" id="KW-1185">Reference proteome</keyword>
<dbReference type="STRING" id="1121393.SAMN02745216_02484"/>
<dbReference type="Pfam" id="PF00497">
    <property type="entry name" value="SBP_bac_3"/>
    <property type="match status" value="1"/>
</dbReference>
<dbReference type="RefSeq" id="WP_073476187.1">
    <property type="nucleotide sequence ID" value="NZ_FQZU01000014.1"/>
</dbReference>
<name>A0A1M6N209_9BACT</name>
<organism evidence="3 4">
    <name type="scientific">Desulfatibacillum alkenivorans DSM 16219</name>
    <dbReference type="NCBI Taxonomy" id="1121393"/>
    <lineage>
        <taxon>Bacteria</taxon>
        <taxon>Pseudomonadati</taxon>
        <taxon>Thermodesulfobacteriota</taxon>
        <taxon>Desulfobacteria</taxon>
        <taxon>Desulfobacterales</taxon>
        <taxon>Desulfatibacillaceae</taxon>
        <taxon>Desulfatibacillum</taxon>
    </lineage>
</organism>
<reference evidence="4" key="1">
    <citation type="submission" date="2016-11" db="EMBL/GenBank/DDBJ databases">
        <authorList>
            <person name="Varghese N."/>
            <person name="Submissions S."/>
        </authorList>
    </citation>
    <scope>NUCLEOTIDE SEQUENCE [LARGE SCALE GENOMIC DNA]</scope>
    <source>
        <strain evidence="4">DSM 16219</strain>
    </source>
</reference>
<evidence type="ECO:0000313" key="4">
    <source>
        <dbReference type="Proteomes" id="UP000183994"/>
    </source>
</evidence>
<dbReference type="SUPFAM" id="SSF53850">
    <property type="entry name" value="Periplasmic binding protein-like II"/>
    <property type="match status" value="1"/>
</dbReference>
<evidence type="ECO:0000259" key="2">
    <source>
        <dbReference type="Pfam" id="PF00497"/>
    </source>
</evidence>
<sequence length="150" mass="17086">MLKKILLAALLMLLWIPAPVFSADNEKTGRGALALTDEEQAWLNAHPVIRVSNELDYAPFDFVEYGKPRGFSVDYFNLVAERAGFKVEYIQDFWDVLLKMCALESIREGRGGHFDPDMVDAFMEIADRFMEVALEFADFDEERQALLADA</sequence>
<dbReference type="Gene3D" id="3.40.190.10">
    <property type="entry name" value="Periplasmic binding protein-like II"/>
    <property type="match status" value="1"/>
</dbReference>
<proteinExistence type="predicted"/>
<dbReference type="AlphaFoldDB" id="A0A1M6N209"/>
<dbReference type="Proteomes" id="UP000183994">
    <property type="component" value="Unassembled WGS sequence"/>
</dbReference>
<feature type="signal peptide" evidence="1">
    <location>
        <begin position="1"/>
        <end position="22"/>
    </location>
</feature>
<evidence type="ECO:0000313" key="3">
    <source>
        <dbReference type="EMBL" id="SHJ89730.1"/>
    </source>
</evidence>
<protein>
    <submittedName>
        <fullName evidence="3">Extracellular solute-binding protein, family 3</fullName>
    </submittedName>
</protein>
<dbReference type="EMBL" id="FQZU01000014">
    <property type="protein sequence ID" value="SHJ89730.1"/>
    <property type="molecule type" value="Genomic_DNA"/>
</dbReference>
<keyword evidence="1" id="KW-0732">Signal</keyword>
<accession>A0A1M6N209</accession>
<dbReference type="InterPro" id="IPR001638">
    <property type="entry name" value="Solute-binding_3/MltF_N"/>
</dbReference>
<feature type="chain" id="PRO_5012274417" evidence="1">
    <location>
        <begin position="23"/>
        <end position="150"/>
    </location>
</feature>